<name>A0AAE0KPV1_9CHLO</name>
<keyword evidence="2" id="KW-1185">Reference proteome</keyword>
<reference evidence="1 2" key="1">
    <citation type="journal article" date="2015" name="Genome Biol. Evol.">
        <title>Comparative Genomics of a Bacterivorous Green Alga Reveals Evolutionary Causalities and Consequences of Phago-Mixotrophic Mode of Nutrition.</title>
        <authorList>
            <person name="Burns J.A."/>
            <person name="Paasch A."/>
            <person name="Narechania A."/>
            <person name="Kim E."/>
        </authorList>
    </citation>
    <scope>NUCLEOTIDE SEQUENCE [LARGE SCALE GENOMIC DNA]</scope>
    <source>
        <strain evidence="1 2">PLY_AMNH</strain>
    </source>
</reference>
<accession>A0AAE0KPV1</accession>
<feature type="non-terminal residue" evidence="1">
    <location>
        <position position="1"/>
    </location>
</feature>
<dbReference type="EMBL" id="LGRX02022004">
    <property type="protein sequence ID" value="KAK3256054.1"/>
    <property type="molecule type" value="Genomic_DNA"/>
</dbReference>
<sequence>AAHTFVGRQQSQMAVEASVQAAKDNLNAERQEREANMSSVISRLDSSQVVEKAVQDAKAVHNPITSKRKAPTLSQFEKSNSSLSTLVKSTFAEDPQR</sequence>
<protein>
    <submittedName>
        <fullName evidence="1">Uncharacterized protein</fullName>
    </submittedName>
</protein>
<dbReference type="AlphaFoldDB" id="A0AAE0KPV1"/>
<organism evidence="1 2">
    <name type="scientific">Cymbomonas tetramitiformis</name>
    <dbReference type="NCBI Taxonomy" id="36881"/>
    <lineage>
        <taxon>Eukaryota</taxon>
        <taxon>Viridiplantae</taxon>
        <taxon>Chlorophyta</taxon>
        <taxon>Pyramimonadophyceae</taxon>
        <taxon>Pyramimonadales</taxon>
        <taxon>Pyramimonadaceae</taxon>
        <taxon>Cymbomonas</taxon>
    </lineage>
</organism>
<proteinExistence type="predicted"/>
<gene>
    <name evidence="1" type="ORF">CYMTET_34789</name>
</gene>
<comment type="caution">
    <text evidence="1">The sequence shown here is derived from an EMBL/GenBank/DDBJ whole genome shotgun (WGS) entry which is preliminary data.</text>
</comment>
<evidence type="ECO:0000313" key="2">
    <source>
        <dbReference type="Proteomes" id="UP001190700"/>
    </source>
</evidence>
<evidence type="ECO:0000313" key="1">
    <source>
        <dbReference type="EMBL" id="KAK3256054.1"/>
    </source>
</evidence>
<dbReference type="Proteomes" id="UP001190700">
    <property type="component" value="Unassembled WGS sequence"/>
</dbReference>